<dbReference type="EMBL" id="RDOJ01000004">
    <property type="protein sequence ID" value="RLZ11603.1"/>
    <property type="molecule type" value="Genomic_DNA"/>
</dbReference>
<keyword evidence="16" id="KW-1185">Reference proteome</keyword>
<evidence type="ECO:0000256" key="6">
    <source>
        <dbReference type="ARBA" id="ARBA00022737"/>
    </source>
</evidence>
<accession>A0A3L9MFC6</accession>
<evidence type="ECO:0000256" key="2">
    <source>
        <dbReference type="ARBA" id="ARBA00022475"/>
    </source>
</evidence>
<evidence type="ECO:0000313" key="16">
    <source>
        <dbReference type="Proteomes" id="UP000275348"/>
    </source>
</evidence>
<feature type="transmembrane region" description="Helical" evidence="13">
    <location>
        <begin position="45"/>
        <end position="64"/>
    </location>
</feature>
<dbReference type="Proteomes" id="UP000275348">
    <property type="component" value="Unassembled WGS sequence"/>
</dbReference>
<dbReference type="GO" id="GO:0032049">
    <property type="term" value="P:cardiolipin biosynthetic process"/>
    <property type="evidence" value="ECO:0007669"/>
    <property type="project" value="UniProtKB-UniRule"/>
</dbReference>
<keyword evidence="3" id="KW-0444">Lipid biosynthesis</keyword>
<proteinExistence type="predicted"/>
<evidence type="ECO:0000256" key="11">
    <source>
        <dbReference type="ARBA" id="ARBA00023264"/>
    </source>
</evidence>
<evidence type="ECO:0000256" key="4">
    <source>
        <dbReference type="ARBA" id="ARBA00022679"/>
    </source>
</evidence>
<feature type="transmembrane region" description="Helical" evidence="13">
    <location>
        <begin position="17"/>
        <end position="38"/>
    </location>
</feature>
<reference evidence="15 16" key="1">
    <citation type="submission" date="2018-10" db="EMBL/GenBank/DDBJ databases">
        <authorList>
            <person name="Chen X."/>
        </authorList>
    </citation>
    <scope>NUCLEOTIDE SEQUENCE [LARGE SCALE GENOMIC DNA]</scope>
    <source>
        <strain evidence="15 16">YIM 102668</strain>
    </source>
</reference>
<dbReference type="GO" id="GO:0008808">
    <property type="term" value="F:cardiolipin synthase activity"/>
    <property type="evidence" value="ECO:0007669"/>
    <property type="project" value="UniProtKB-UniRule"/>
</dbReference>
<dbReference type="InterPro" id="IPR022924">
    <property type="entry name" value="Cardiolipin_synthase"/>
</dbReference>
<keyword evidence="9 13" id="KW-0472">Membrane</keyword>
<evidence type="ECO:0000256" key="5">
    <source>
        <dbReference type="ARBA" id="ARBA00022692"/>
    </source>
</evidence>
<protein>
    <recommendedName>
        <fullName evidence="12">Cardiolipin synthase</fullName>
        <ecNumber evidence="12">2.7.8.-</ecNumber>
    </recommendedName>
</protein>
<keyword evidence="7 13" id="KW-1133">Transmembrane helix</keyword>
<evidence type="ECO:0000259" key="14">
    <source>
        <dbReference type="PROSITE" id="PS50035"/>
    </source>
</evidence>
<dbReference type="RefSeq" id="WP_121933910.1">
    <property type="nucleotide sequence ID" value="NZ_RDOJ01000004.1"/>
</dbReference>
<dbReference type="NCBIfam" id="TIGR04265">
    <property type="entry name" value="bac_cardiolipin"/>
    <property type="match status" value="1"/>
</dbReference>
<dbReference type="InterPro" id="IPR027379">
    <property type="entry name" value="CLS_N"/>
</dbReference>
<feature type="domain" description="PLD phosphodiesterase" evidence="14">
    <location>
        <begin position="226"/>
        <end position="253"/>
    </location>
</feature>
<dbReference type="InterPro" id="IPR001736">
    <property type="entry name" value="PLipase_D/transphosphatidylase"/>
</dbReference>
<keyword evidence="8" id="KW-0443">Lipid metabolism</keyword>
<evidence type="ECO:0000256" key="13">
    <source>
        <dbReference type="SAM" id="Phobius"/>
    </source>
</evidence>
<dbReference type="Gene3D" id="3.30.870.10">
    <property type="entry name" value="Endonuclease Chain A"/>
    <property type="match status" value="2"/>
</dbReference>
<dbReference type="AlphaFoldDB" id="A0A3L9MFC6"/>
<gene>
    <name evidence="15" type="primary">cls</name>
    <name evidence="15" type="ORF">EAH69_04065</name>
</gene>
<sequence>MEISRVLLQIWEFLQQWYWIPLLLIYGGVLTTILLGNGNPTKTKAWILVIIFIPIVGIILYYFFGQKFKKEKYFKSLDIKSTLEIKRNWDSFNLFSKAEFDFIRENVGVQSEVFQLLNHTYSSPPMLNNKVTLLKNGEEKFPKFLDAIRNAKHHIHLEYYIFNEDDIGNEIINLLIKKSEEGVIVRITTDDFGSPKFNKNALKRFENTNVNYQTFLPVHFNSLADSNFRNHRKILIVDGKTAFIGGINISDKYINNGKFDLYWRDTSVMIEGDAVNFLQLRFWMNWAMVSGEKFIVNDYDYLPIQPNNIGKSLVGFAFTSPGSEVQSAVESMILAIFLAKKKVRLTTPYFIPSEEFESALKIAINRRVEVELILPKKGDSIIVQEASMSFLIRLMKQGLKVYLYEKGFIHAKTISIDEDIAFVGTVNLDNRSFYINFEITTVIHDVDFIKELNSHFEIDKVDSSILTYNLWKNQPIYRRAFASICRLLAPLL</sequence>
<dbReference type="CDD" id="cd09112">
    <property type="entry name" value="PLDc_CLS_2"/>
    <property type="match status" value="1"/>
</dbReference>
<comment type="caution">
    <text evidence="15">The sequence shown here is derived from an EMBL/GenBank/DDBJ whole genome shotgun (WGS) entry which is preliminary data.</text>
</comment>
<dbReference type="CDD" id="cd09110">
    <property type="entry name" value="PLDc_CLS_1"/>
    <property type="match status" value="1"/>
</dbReference>
<dbReference type="Pfam" id="PF13091">
    <property type="entry name" value="PLDc_2"/>
    <property type="match status" value="2"/>
</dbReference>
<evidence type="ECO:0000313" key="15">
    <source>
        <dbReference type="EMBL" id="RLZ11603.1"/>
    </source>
</evidence>
<feature type="domain" description="PLD phosphodiesterase" evidence="14">
    <location>
        <begin position="405"/>
        <end position="432"/>
    </location>
</feature>
<keyword evidence="6" id="KW-0677">Repeat</keyword>
<keyword evidence="5 13" id="KW-0812">Transmembrane</keyword>
<comment type="subcellular location">
    <subcellularLocation>
        <location evidence="1">Cell membrane</location>
        <topology evidence="1">Multi-pass membrane protein</topology>
    </subcellularLocation>
</comment>
<organism evidence="15 16">
    <name type="scientific">Faecalibacter macacae</name>
    <dbReference type="NCBI Taxonomy" id="1859289"/>
    <lineage>
        <taxon>Bacteria</taxon>
        <taxon>Pseudomonadati</taxon>
        <taxon>Bacteroidota</taxon>
        <taxon>Flavobacteriia</taxon>
        <taxon>Flavobacteriales</taxon>
        <taxon>Weeksellaceae</taxon>
        <taxon>Faecalibacter</taxon>
    </lineage>
</organism>
<dbReference type="Pfam" id="PF13396">
    <property type="entry name" value="PLDc_N"/>
    <property type="match status" value="1"/>
</dbReference>
<dbReference type="SMART" id="SM00155">
    <property type="entry name" value="PLDc"/>
    <property type="match status" value="2"/>
</dbReference>
<dbReference type="OrthoDB" id="9762009at2"/>
<dbReference type="PROSITE" id="PS50035">
    <property type="entry name" value="PLD"/>
    <property type="match status" value="2"/>
</dbReference>
<evidence type="ECO:0000256" key="1">
    <source>
        <dbReference type="ARBA" id="ARBA00004651"/>
    </source>
</evidence>
<evidence type="ECO:0000256" key="8">
    <source>
        <dbReference type="ARBA" id="ARBA00023098"/>
    </source>
</evidence>
<keyword evidence="4" id="KW-0808">Transferase</keyword>
<keyword evidence="10" id="KW-0594">Phospholipid biosynthesis</keyword>
<keyword evidence="11" id="KW-1208">Phospholipid metabolism</keyword>
<evidence type="ECO:0000256" key="9">
    <source>
        <dbReference type="ARBA" id="ARBA00023136"/>
    </source>
</evidence>
<dbReference type="SUPFAM" id="SSF56024">
    <property type="entry name" value="Phospholipase D/nuclease"/>
    <property type="match status" value="2"/>
</dbReference>
<name>A0A3L9MFC6_9FLAO</name>
<keyword evidence="2" id="KW-1003">Cell membrane</keyword>
<dbReference type="InterPro" id="IPR025202">
    <property type="entry name" value="PLD-like_dom"/>
</dbReference>
<evidence type="ECO:0000256" key="7">
    <source>
        <dbReference type="ARBA" id="ARBA00022989"/>
    </source>
</evidence>
<dbReference type="GO" id="GO:0005886">
    <property type="term" value="C:plasma membrane"/>
    <property type="evidence" value="ECO:0007669"/>
    <property type="project" value="UniProtKB-SubCell"/>
</dbReference>
<evidence type="ECO:0000256" key="3">
    <source>
        <dbReference type="ARBA" id="ARBA00022516"/>
    </source>
</evidence>
<dbReference type="EC" id="2.7.8.-" evidence="12"/>
<dbReference type="PANTHER" id="PTHR21248:SF22">
    <property type="entry name" value="PHOSPHOLIPASE D"/>
    <property type="match status" value="1"/>
</dbReference>
<evidence type="ECO:0000256" key="12">
    <source>
        <dbReference type="NCBIfam" id="TIGR04265"/>
    </source>
</evidence>
<evidence type="ECO:0000256" key="10">
    <source>
        <dbReference type="ARBA" id="ARBA00023209"/>
    </source>
</evidence>
<dbReference type="PANTHER" id="PTHR21248">
    <property type="entry name" value="CARDIOLIPIN SYNTHASE"/>
    <property type="match status" value="1"/>
</dbReference>